<dbReference type="AlphaFoldDB" id="A0A397V7C0"/>
<evidence type="ECO:0000256" key="1">
    <source>
        <dbReference type="ARBA" id="ARBA00001971"/>
    </source>
</evidence>
<keyword evidence="8 11" id="KW-0408">Iron</keyword>
<comment type="cofactor">
    <cofactor evidence="1 11">
        <name>heme</name>
        <dbReference type="ChEBI" id="CHEBI:30413"/>
    </cofactor>
</comment>
<keyword evidence="6 11" id="KW-0479">Metal-binding</keyword>
<keyword evidence="9 12" id="KW-0503">Monooxygenase</keyword>
<dbReference type="PROSITE" id="PS00086">
    <property type="entry name" value="CYTOCHROME_P450"/>
    <property type="match status" value="1"/>
</dbReference>
<dbReference type="PANTHER" id="PTHR46206">
    <property type="entry name" value="CYTOCHROME P450"/>
    <property type="match status" value="1"/>
</dbReference>
<keyword evidence="10" id="KW-0472">Membrane</keyword>
<dbReference type="GO" id="GO:0016020">
    <property type="term" value="C:membrane"/>
    <property type="evidence" value="ECO:0007669"/>
    <property type="project" value="UniProtKB-SubCell"/>
</dbReference>
<dbReference type="OrthoDB" id="1844152at2759"/>
<comment type="subcellular location">
    <subcellularLocation>
        <location evidence="2">Membrane</location>
    </subcellularLocation>
</comment>
<dbReference type="InterPro" id="IPR036396">
    <property type="entry name" value="Cyt_P450_sf"/>
</dbReference>
<evidence type="ECO:0000256" key="3">
    <source>
        <dbReference type="ARBA" id="ARBA00010617"/>
    </source>
</evidence>
<dbReference type="EMBL" id="QKWP01000620">
    <property type="protein sequence ID" value="RIB17257.1"/>
    <property type="molecule type" value="Genomic_DNA"/>
</dbReference>
<name>A0A397V7C0_9GLOM</name>
<evidence type="ECO:0000256" key="9">
    <source>
        <dbReference type="ARBA" id="ARBA00023033"/>
    </source>
</evidence>
<dbReference type="InterPro" id="IPR002403">
    <property type="entry name" value="Cyt_P450_E_grp-IV"/>
</dbReference>
<organism evidence="13 14">
    <name type="scientific">Gigaspora rosea</name>
    <dbReference type="NCBI Taxonomy" id="44941"/>
    <lineage>
        <taxon>Eukaryota</taxon>
        <taxon>Fungi</taxon>
        <taxon>Fungi incertae sedis</taxon>
        <taxon>Mucoromycota</taxon>
        <taxon>Glomeromycotina</taxon>
        <taxon>Glomeromycetes</taxon>
        <taxon>Diversisporales</taxon>
        <taxon>Gigasporaceae</taxon>
        <taxon>Gigaspora</taxon>
    </lineage>
</organism>
<dbReference type="GO" id="GO:0005506">
    <property type="term" value="F:iron ion binding"/>
    <property type="evidence" value="ECO:0007669"/>
    <property type="project" value="InterPro"/>
</dbReference>
<dbReference type="GO" id="GO:0020037">
    <property type="term" value="F:heme binding"/>
    <property type="evidence" value="ECO:0007669"/>
    <property type="project" value="InterPro"/>
</dbReference>
<reference evidence="13 14" key="1">
    <citation type="submission" date="2018-06" db="EMBL/GenBank/DDBJ databases">
        <title>Comparative genomics reveals the genomic features of Rhizophagus irregularis, R. cerebriforme, R. diaphanum and Gigaspora rosea, and their symbiotic lifestyle signature.</title>
        <authorList>
            <person name="Morin E."/>
            <person name="San Clemente H."/>
            <person name="Chen E.C.H."/>
            <person name="De La Providencia I."/>
            <person name="Hainaut M."/>
            <person name="Kuo A."/>
            <person name="Kohler A."/>
            <person name="Murat C."/>
            <person name="Tang N."/>
            <person name="Roy S."/>
            <person name="Loubradou J."/>
            <person name="Henrissat B."/>
            <person name="Grigoriev I.V."/>
            <person name="Corradi N."/>
            <person name="Roux C."/>
            <person name="Martin F.M."/>
        </authorList>
    </citation>
    <scope>NUCLEOTIDE SEQUENCE [LARGE SCALE GENOMIC DNA]</scope>
    <source>
        <strain evidence="13 14">DAOM 194757</strain>
    </source>
</reference>
<proteinExistence type="inferred from homology"/>
<gene>
    <name evidence="13" type="ORF">C2G38_2314497</name>
</gene>
<dbReference type="InterPro" id="IPR017972">
    <property type="entry name" value="Cyt_P450_CS"/>
</dbReference>
<evidence type="ECO:0000256" key="11">
    <source>
        <dbReference type="PIRSR" id="PIRSR602403-1"/>
    </source>
</evidence>
<comment type="similarity">
    <text evidence="3 12">Belongs to the cytochrome P450 family.</text>
</comment>
<sequence length="148" mass="16923">MMKLDRFLKETFRLNSDILGMPRRCTTESHYTFANGYQVPNGRVVSSNFLGVNYDEKLQGQNSKEFDAFRHNSPATKIERNIILFGLGKHACPGRYFAITLIKMILHHVMLKYNVKTEFENVVPRNHIGFFIGPTKPGESGIVLENSD</sequence>
<dbReference type="PANTHER" id="PTHR46206:SF5">
    <property type="entry name" value="P450, PUTATIVE (EUROFUNG)-RELATED"/>
    <property type="match status" value="1"/>
</dbReference>
<dbReference type="PRINTS" id="PR00465">
    <property type="entry name" value="EP450IV"/>
</dbReference>
<keyword evidence="14" id="KW-1185">Reference proteome</keyword>
<evidence type="ECO:0000256" key="4">
    <source>
        <dbReference type="ARBA" id="ARBA00022617"/>
    </source>
</evidence>
<dbReference type="InterPro" id="IPR001128">
    <property type="entry name" value="Cyt_P450"/>
</dbReference>
<feature type="binding site" description="axial binding residue" evidence="11">
    <location>
        <position position="92"/>
    </location>
    <ligand>
        <name>heme</name>
        <dbReference type="ChEBI" id="CHEBI:30413"/>
    </ligand>
    <ligandPart>
        <name>Fe</name>
        <dbReference type="ChEBI" id="CHEBI:18248"/>
    </ligandPart>
</feature>
<keyword evidence="12" id="KW-0560">Oxidoreductase</keyword>
<accession>A0A397V7C0</accession>
<evidence type="ECO:0000256" key="7">
    <source>
        <dbReference type="ARBA" id="ARBA00022989"/>
    </source>
</evidence>
<comment type="caution">
    <text evidence="13">The sequence shown here is derived from an EMBL/GenBank/DDBJ whole genome shotgun (WGS) entry which is preliminary data.</text>
</comment>
<evidence type="ECO:0000313" key="13">
    <source>
        <dbReference type="EMBL" id="RIB17257.1"/>
    </source>
</evidence>
<keyword evidence="7" id="KW-1133">Transmembrane helix</keyword>
<evidence type="ECO:0000256" key="12">
    <source>
        <dbReference type="RuleBase" id="RU000461"/>
    </source>
</evidence>
<dbReference type="GO" id="GO:0016705">
    <property type="term" value="F:oxidoreductase activity, acting on paired donors, with incorporation or reduction of molecular oxygen"/>
    <property type="evidence" value="ECO:0007669"/>
    <property type="project" value="InterPro"/>
</dbReference>
<evidence type="ECO:0000256" key="2">
    <source>
        <dbReference type="ARBA" id="ARBA00004370"/>
    </source>
</evidence>
<evidence type="ECO:0000256" key="5">
    <source>
        <dbReference type="ARBA" id="ARBA00022692"/>
    </source>
</evidence>
<evidence type="ECO:0000313" key="14">
    <source>
        <dbReference type="Proteomes" id="UP000266673"/>
    </source>
</evidence>
<dbReference type="Gene3D" id="1.10.630.10">
    <property type="entry name" value="Cytochrome P450"/>
    <property type="match status" value="1"/>
</dbReference>
<evidence type="ECO:0000256" key="10">
    <source>
        <dbReference type="ARBA" id="ARBA00023136"/>
    </source>
</evidence>
<dbReference type="STRING" id="44941.A0A397V7C0"/>
<keyword evidence="5" id="KW-0812">Transmembrane</keyword>
<dbReference type="GO" id="GO:0004497">
    <property type="term" value="F:monooxygenase activity"/>
    <property type="evidence" value="ECO:0007669"/>
    <property type="project" value="UniProtKB-KW"/>
</dbReference>
<evidence type="ECO:0000256" key="8">
    <source>
        <dbReference type="ARBA" id="ARBA00023004"/>
    </source>
</evidence>
<keyword evidence="4 11" id="KW-0349">Heme</keyword>
<dbReference type="Proteomes" id="UP000266673">
    <property type="component" value="Unassembled WGS sequence"/>
</dbReference>
<protein>
    <submittedName>
        <fullName evidence="13">Cytochrome P450</fullName>
    </submittedName>
</protein>
<dbReference type="SUPFAM" id="SSF48264">
    <property type="entry name" value="Cytochrome P450"/>
    <property type="match status" value="1"/>
</dbReference>
<evidence type="ECO:0000256" key="6">
    <source>
        <dbReference type="ARBA" id="ARBA00022723"/>
    </source>
</evidence>
<dbReference type="Pfam" id="PF00067">
    <property type="entry name" value="p450"/>
    <property type="match status" value="1"/>
</dbReference>